<reference evidence="1 2" key="1">
    <citation type="journal article" date="2001" name="Nature">
        <title>Initial sequencing and analysis of the human genome.</title>
        <authorList>
            <consortium name="International Human Genome Sequencing Consortium"/>
            <person name="Lander E.S."/>
            <person name="Linton L.M."/>
            <person name="Birren B."/>
            <person name="Nusbaum C."/>
            <person name="Zody M.C."/>
            <person name="Baldwin J."/>
            <person name="Devon K."/>
            <person name="Dewar K."/>
            <person name="Doyle M."/>
            <person name="FitzHugh W."/>
            <person name="Funke R."/>
            <person name="Gage D."/>
            <person name="Harris K."/>
            <person name="Heaford A."/>
            <person name="Howland J."/>
            <person name="Kann L."/>
            <person name="Lehoczky J."/>
            <person name="LeVine R."/>
            <person name="McEwan P."/>
            <person name="McKernan K."/>
            <person name="Meldrim J."/>
            <person name="Mesirov J.P."/>
            <person name="Miranda C."/>
            <person name="Morris W."/>
            <person name="Naylor J."/>
            <person name="Raymond C."/>
            <person name="Rosetti M."/>
            <person name="Santos R."/>
            <person name="Sheridan A."/>
            <person name="Sougnez C."/>
            <person name="Stange-Thomann N."/>
            <person name="Stojanovic N."/>
            <person name="Subramanian A."/>
            <person name="Wyman D."/>
            <person name="Rogers J."/>
            <person name="Sulston J."/>
            <person name="Ainscough R."/>
            <person name="Beck S."/>
            <person name="Bentley D."/>
            <person name="Burton J."/>
            <person name="Clee C."/>
            <person name="Carter N."/>
            <person name="Coulson A."/>
            <person name="Deadman R."/>
            <person name="Deloukas P."/>
            <person name="Dunham A."/>
            <person name="Dunham I."/>
            <person name="Durbin R."/>
            <person name="French L."/>
            <person name="Grafham D."/>
            <person name="Gregory S."/>
            <person name="Hubbard T."/>
            <person name="Humphray S."/>
            <person name="Hunt A."/>
            <person name="Jones M."/>
            <person name="Lloyd C."/>
            <person name="McMurray A."/>
            <person name="Matthews L."/>
            <person name="Mercer S."/>
            <person name="Milne S."/>
            <person name="Mullikin J.C."/>
            <person name="Mungall A."/>
            <person name="Plumb R."/>
            <person name="Ross M."/>
            <person name="Shownkeen R."/>
            <person name="Sims S."/>
            <person name="Waterston R.H."/>
            <person name="Wilson R.K."/>
            <person name="Hillier L.W."/>
            <person name="McPherson J.D."/>
            <person name="Marra M.A."/>
            <person name="Mardis E.R."/>
            <person name="Fulton L.A."/>
            <person name="Chinwalla A.T."/>
            <person name="Pepin K.H."/>
            <person name="Gish W.R."/>
            <person name="Chissoe S.L."/>
            <person name="Wendl M.C."/>
            <person name="Delehaunty K.D."/>
            <person name="Miner T.L."/>
            <person name="Delehaunty A."/>
            <person name="Kramer J.B."/>
            <person name="Cook L.L."/>
            <person name="Fulton R.S."/>
            <person name="Johnson D.L."/>
            <person name="Minx P.J."/>
            <person name="Clifton S.W."/>
            <person name="Hawkins T."/>
            <person name="Branscomb E."/>
            <person name="Predki P."/>
            <person name="Richardson P."/>
            <person name="Wenning S."/>
            <person name="Slezak T."/>
            <person name="Doggett N."/>
            <person name="Cheng J.F."/>
            <person name="Olsen A."/>
            <person name="Lucas S."/>
            <person name="Elkin C."/>
            <person name="Uberbacher E."/>
            <person name="Frazier M."/>
            <person name="Gibbs R.A."/>
            <person name="Muzny D.M."/>
            <person name="Scherer S.E."/>
            <person name="Bouck J.B."/>
            <person name="Sodergren E.J."/>
            <person name="Worley K.C."/>
            <person name="Rives C.M."/>
            <person name="Gorrell J.H."/>
            <person name="Metzker M.L."/>
            <person name="Naylor S.L."/>
            <person name="Kucherlapati R.S."/>
            <person name="Nelson D.L."/>
            <person name="Weinstock G.M."/>
            <person name="Sakaki Y."/>
            <person name="Fujiyama A."/>
            <person name="Hattori M."/>
            <person name="Yada T."/>
            <person name="Toyoda A."/>
            <person name="Itoh T."/>
            <person name="Kawagoe C."/>
            <person name="Watanabe H."/>
            <person name="Totoki Y."/>
            <person name="Taylor T."/>
            <person name="Weissenbach J."/>
            <person name="Heilig R."/>
            <person name="Saurin W."/>
            <person name="Artiguenave F."/>
            <person name="Brottier P."/>
            <person name="Bruls T."/>
            <person name="Pelletier E."/>
            <person name="Robert C."/>
            <person name="Wincker P."/>
            <person name="Smith D.R."/>
            <person name="Doucette-Stamm L."/>
            <person name="Rubenfield M."/>
            <person name="Weinstock K."/>
            <person name="Lee H.M."/>
            <person name="Dubois J."/>
            <person name="Rosenthal A."/>
            <person name="Platzer M."/>
            <person name="Nyakatura G."/>
            <person name="Taudien S."/>
            <person name="Rump A."/>
            <person name="Yang H."/>
            <person name="Yu J."/>
            <person name="Wang J."/>
            <person name="Huang G."/>
            <person name="Gu J."/>
            <person name="Hood L."/>
            <person name="Rowen L."/>
            <person name="Madan A."/>
            <person name="Qin S."/>
            <person name="Davis R.W."/>
            <person name="Federspiel N.A."/>
            <person name="Abola A.P."/>
            <person name="Proctor M.J."/>
            <person name="Myers R.M."/>
            <person name="Schmutz J."/>
            <person name="Dickson M."/>
            <person name="Grimwood J."/>
            <person name="Cox D.R."/>
            <person name="Olson M.V."/>
            <person name="Kaul R."/>
            <person name="Raymond C."/>
            <person name="Shimizu N."/>
            <person name="Kawasaki K."/>
            <person name="Minoshima S."/>
            <person name="Evans G.A."/>
            <person name="Athanasiou M."/>
            <person name="Schultz R."/>
            <person name="Roe B.A."/>
            <person name="Chen F."/>
            <person name="Pan H."/>
            <person name="Ramser J."/>
            <person name="Lehrach H."/>
            <person name="Reinhardt R."/>
            <person name="McCombie W.R."/>
            <person name="de la Bastide M."/>
            <person name="Dedhia N."/>
            <person name="Blocker H."/>
            <person name="Hornischer K."/>
            <person name="Nordsiek G."/>
            <person name="Agarwala R."/>
            <person name="Aravind L."/>
            <person name="Bailey J.A."/>
            <person name="Bateman A."/>
            <person name="Batzoglou S."/>
            <person name="Birney E."/>
            <person name="Bork P."/>
            <person name="Brown D.G."/>
            <person name="Burge C.B."/>
            <person name="Cerutti L."/>
            <person name="Chen H.C."/>
            <person name="Church D."/>
            <person name="Clamp M."/>
            <person name="Copley R.R."/>
            <person name="Doerks T."/>
            <person name="Eddy S.R."/>
            <person name="Eichler E.E."/>
            <person name="Furey T.S."/>
            <person name="Galagan J."/>
            <person name="Gilbert J.G."/>
            <person name="Harmon C."/>
            <person name="Hayashizaki Y."/>
            <person name="Haussler D."/>
            <person name="Hermjakob H."/>
            <person name="Hokamp K."/>
            <person name="Jang W."/>
            <person name="Johnson L.S."/>
            <person name="Jones T.A."/>
            <person name="Kasif S."/>
            <person name="Kaspryzk A."/>
            <person name="Kennedy S."/>
            <person name="Kent W.J."/>
            <person name="Kitts P."/>
            <person name="Koonin E.V."/>
            <person name="Korf I."/>
            <person name="Kulp D."/>
            <person name="Lancet D."/>
            <person name="Lowe T.M."/>
            <person name="McLysaght A."/>
            <person name="Mikkelsen T."/>
            <person name="Moran J.V."/>
            <person name="Mulder N."/>
            <person name="Pollara V.J."/>
            <person name="Ponting C.P."/>
            <person name="Schuler G."/>
            <person name="Schultz J."/>
            <person name="Slater G."/>
            <person name="Smit A.F."/>
            <person name="Stupka E."/>
            <person name="Szustakowski J."/>
            <person name="Thierry-Mieg D."/>
            <person name="Thierry-Mieg J."/>
            <person name="Wagner L."/>
            <person name="Wallis J."/>
            <person name="Wheeler R."/>
            <person name="Williams A."/>
            <person name="Wolf Y.I."/>
            <person name="Wolfe K.H."/>
            <person name="Yang S.P."/>
            <person name="Yeh R.F."/>
            <person name="Collins F."/>
            <person name="Guyer M.S."/>
            <person name="Peterson J."/>
            <person name="Felsenfeld A."/>
            <person name="Wetterstrand K.A."/>
            <person name="Patrinos A."/>
            <person name="Morgan M.J."/>
            <person name="de Jong P."/>
            <person name="Catanese J.J."/>
            <person name="Osoegawa K."/>
            <person name="Shizuya H."/>
            <person name="Choi S."/>
            <person name="Chen Y.J."/>
        </authorList>
    </citation>
    <scope>NUCLEOTIDE SEQUENCE [LARGE SCALE GENOMIC DNA]</scope>
</reference>
<reference evidence="1 2" key="2">
    <citation type="journal article" date="2004" name="Nature">
        <title>Finishing the euchromatic sequence of the human genome.</title>
        <authorList>
            <consortium name="International Human Genome Sequencing Consortium"/>
        </authorList>
    </citation>
    <scope>NUCLEOTIDE SEQUENCE [LARGE SCALE GENOMIC DNA]</scope>
</reference>
<dbReference type="GeneTree" id="ENSGT00390000016277"/>
<organism evidence="1 2">
    <name type="scientific">Homo sapiens</name>
    <name type="common">Human</name>
    <dbReference type="NCBI Taxonomy" id="9606"/>
    <lineage>
        <taxon>Eukaryota</taxon>
        <taxon>Metazoa</taxon>
        <taxon>Chordata</taxon>
        <taxon>Craniata</taxon>
        <taxon>Vertebrata</taxon>
        <taxon>Euteleostomi</taxon>
        <taxon>Mammalia</taxon>
        <taxon>Eutheria</taxon>
        <taxon>Euarchontoglires</taxon>
        <taxon>Primates</taxon>
        <taxon>Haplorrhini</taxon>
        <taxon>Catarrhini</taxon>
        <taxon>Hominidae</taxon>
        <taxon>Homo</taxon>
    </lineage>
</organism>
<accession>A0A2R8YER6</accession>
<keyword evidence="2" id="KW-1185">Reference proteome</keyword>
<dbReference type="AlphaFoldDB" id="A0A2R8YER6"/>
<evidence type="ECO:0007829" key="4">
    <source>
        <dbReference type="ProteomicsDB" id="A0A2R8YER6"/>
    </source>
</evidence>
<evidence type="ECO:0007829" key="5">
    <source>
        <dbReference type="PubMed" id="22814378"/>
    </source>
</evidence>
<dbReference type="Proteomes" id="UP000005640">
    <property type="component" value="Chromosome 3"/>
</dbReference>
<protein>
    <submittedName>
        <fullName evidence="1">Abhydrolase domain containing 5, lysophosphatidic acid acyltransferase</fullName>
    </submittedName>
</protein>
<dbReference type="MassIVE" id="A0A2R8YER6"/>
<reference evidence="1" key="6">
    <citation type="submission" date="2025-09" db="UniProtKB">
        <authorList>
            <consortium name="Ensembl"/>
        </authorList>
    </citation>
    <scope>IDENTIFICATION</scope>
</reference>
<sequence length="66" mass="7177">MAAEEEEVDSADTGERDRFLLCHPGWSAVAQSWLTAASTSWAQAILPPQQLAPQPLYSTPPRLLGL</sequence>
<dbReference type="Ensembl" id="ENST00000646378.1">
    <property type="protein sequence ID" value="ENSP00000495826.1"/>
    <property type="gene ID" value="ENSG00000011198.10"/>
</dbReference>
<evidence type="ECO:0000313" key="1">
    <source>
        <dbReference type="Ensembl" id="ENSP00000495826.1"/>
    </source>
</evidence>
<dbReference type="HGNC" id="HGNC:21396">
    <property type="gene designation" value="ABHD5"/>
</dbReference>
<evidence type="ECO:0007829" key="3">
    <source>
        <dbReference type="PeptideAtlas" id="A0A2R8YER6"/>
    </source>
</evidence>
<dbReference type="EMBL" id="AC105903">
    <property type="status" value="NOT_ANNOTATED_CDS"/>
    <property type="molecule type" value="Genomic_DNA"/>
</dbReference>
<proteinExistence type="evidence at protein level"/>
<dbReference type="ExpressionAtlas" id="A0A2R8YER6">
    <property type="expression patterns" value="baseline and differential"/>
</dbReference>
<evidence type="ECO:0000313" key="2">
    <source>
        <dbReference type="Proteomes" id="UP000005640"/>
    </source>
</evidence>
<dbReference type="Ensembl" id="ENST00000646378.1">
    <property type="protein sequence ID" value="ENSP00000495826.1"/>
    <property type="gene ID" value="ENSG00000011198.11"/>
</dbReference>
<dbReference type="ChiTaRS" id="ABHD5">
    <property type="organism name" value="human"/>
</dbReference>
<dbReference type="EMBL" id="AC006055">
    <property type="status" value="NOT_ANNOTATED_CDS"/>
    <property type="molecule type" value="Genomic_DNA"/>
</dbReference>
<gene>
    <name evidence="1" type="primary">ABHD5</name>
</gene>
<dbReference type="Bgee" id="ENSG00000011198">
    <property type="expression patterns" value="Expressed in amniotic fluid and 196 other cell types or tissues"/>
</dbReference>
<dbReference type="OpenTargets" id="ENSG00000011198"/>
<dbReference type="OrthoDB" id="7457040at2759"/>
<reference evidence="1 2" key="3">
    <citation type="journal article" date="2006" name="Nature">
        <title>The DNA sequence, annotation and analysis of human chromosome 3.</title>
        <authorList>
            <person name="Muzny D.M."/>
            <person name="Scherer S.E."/>
            <person name="Kaul R."/>
            <person name="Wang J."/>
            <person name="Yu J."/>
            <person name="Sudbrak R."/>
            <person name="Buhay C.J."/>
            <person name="Chen R."/>
            <person name="Cree A."/>
            <person name="Ding Y."/>
            <person name="Dugan-Rocha S."/>
            <person name="Gill R."/>
            <person name="Gunaratne P."/>
            <person name="Harris R.A."/>
            <person name="Hawes A.C."/>
            <person name="Hernandez J."/>
            <person name="Hodgson A.V."/>
            <person name="Hume J."/>
            <person name="Jackson A."/>
            <person name="Khan Z.M."/>
            <person name="Kovar-Smith C."/>
            <person name="Lewis L.R."/>
            <person name="Lozado R.J."/>
            <person name="Metzker M.L."/>
            <person name="Milosavljevic A."/>
            <person name="Miner G.R."/>
            <person name="Morgan M.B."/>
            <person name="Nazareth L.V."/>
            <person name="Scott G."/>
            <person name="Sodergren E."/>
            <person name="Song X.Z."/>
            <person name="Steffen D."/>
            <person name="Wei S."/>
            <person name="Wheeler D.A."/>
            <person name="Wright M.W."/>
            <person name="Worley K.C."/>
            <person name="Yuan Y."/>
            <person name="Zhang Z."/>
            <person name="Adams C.Q."/>
            <person name="Ansari-Lari M.A."/>
            <person name="Ayele M."/>
            <person name="Brown M.J."/>
            <person name="Chen G."/>
            <person name="Chen Z."/>
            <person name="Clendenning J."/>
            <person name="Clerc-Blankenburg K.P."/>
            <person name="Chen R."/>
            <person name="Chen Z."/>
            <person name="Davis C."/>
            <person name="Delgado O."/>
            <person name="Dinh H.H."/>
            <person name="Dong W."/>
            <person name="Draper H."/>
            <person name="Ernst S."/>
            <person name="Fu G."/>
            <person name="Gonzalez-Garay M.L."/>
            <person name="Garcia D.K."/>
            <person name="Gillett W."/>
            <person name="Gu J."/>
            <person name="Hao B."/>
            <person name="Haugen E."/>
            <person name="Havlak P."/>
            <person name="He X."/>
            <person name="Hennig S."/>
            <person name="Hu S."/>
            <person name="Huang W."/>
            <person name="Jackson L.R."/>
            <person name="Jacob L.S."/>
            <person name="Kelly S.H."/>
            <person name="Kube M."/>
            <person name="Levy R."/>
            <person name="Li Z."/>
            <person name="Liu B."/>
            <person name="Liu J."/>
            <person name="Liu W."/>
            <person name="Lu J."/>
            <person name="Maheshwari M."/>
            <person name="Nguyen B.V."/>
            <person name="Okwuonu G.O."/>
            <person name="Palmeiri A."/>
            <person name="Pasternak S."/>
            <person name="Perez L.M."/>
            <person name="Phelps K.A."/>
            <person name="Plopper F.J."/>
            <person name="Qiang B."/>
            <person name="Raymond C."/>
            <person name="Rodriguez R."/>
            <person name="Saenphimmachak C."/>
            <person name="Santibanez J."/>
            <person name="Shen H."/>
            <person name="Shen Y."/>
            <person name="Subramanian S."/>
            <person name="Tabor P.E."/>
            <person name="Verduzco D."/>
            <person name="Waldron L."/>
            <person name="Wang J."/>
            <person name="Wang J."/>
            <person name="Wang Q."/>
            <person name="Williams G.A."/>
            <person name="Wong G.K."/>
            <person name="Yao Z."/>
            <person name="Zhang J."/>
            <person name="Zhang X."/>
            <person name="Zhao G."/>
            <person name="Zhou J."/>
            <person name="Zhou Y."/>
            <person name="Nelson D."/>
            <person name="Lehrach H."/>
            <person name="Reinhardt R."/>
            <person name="Naylor S.L."/>
            <person name="Yang H."/>
            <person name="Olson M."/>
            <person name="Weinstock G."/>
            <person name="Gibbs R.A."/>
        </authorList>
    </citation>
    <scope>NUCLEOTIDE SEQUENCE [LARGE SCALE GENOMIC DNA]</scope>
</reference>
<name>A0A2R8YER6_HUMAN</name>
<reference evidence="1" key="5">
    <citation type="submission" date="2025-08" db="UniProtKB">
        <authorList>
            <consortium name="Ensembl"/>
        </authorList>
    </citation>
    <scope>IDENTIFICATION</scope>
</reference>
<keyword evidence="3 4" id="KW-1267">Proteomics identification</keyword>
<reference evidence="5" key="4">
    <citation type="journal article" date="2012" name="Proc. Natl. Acad. Sci. U.S.A.">
        <title>N-terminal acetylome analyses and functional insights of the N-terminal acetyltransferase NatB.</title>
        <authorList>
            <person name="Van Damme P."/>
            <person name="Lasa M."/>
            <person name="Polevoda B."/>
            <person name="Gazquez C."/>
            <person name="Elosegui-Artola A."/>
            <person name="Kim D.S."/>
            <person name="De Juan-Pardo E."/>
            <person name="Demeyer K."/>
            <person name="Hole K."/>
            <person name="Larrea E."/>
            <person name="Timmerman E."/>
            <person name="Prieto J."/>
            <person name="Arnesen T."/>
            <person name="Sherman F."/>
            <person name="Gevaert K."/>
            <person name="Aldabe R."/>
        </authorList>
    </citation>
    <scope>IDENTIFICATION BY MASS SPECTROMETRY [LARGE SCALE ANALYSIS]</scope>
</reference>
<dbReference type="VEuPathDB" id="HostDB:ENSG00000011198"/>